<comment type="caution">
    <text evidence="2">The sequence shown here is derived from an EMBL/GenBank/DDBJ whole genome shotgun (WGS) entry which is preliminary data.</text>
</comment>
<name>A0ABU9B856_9BURK</name>
<dbReference type="PANTHER" id="PTHR33525:SF4">
    <property type="entry name" value="CYCLIC DI-GMP PHOSPHODIESTERASE CDGJ"/>
    <property type="match status" value="1"/>
</dbReference>
<evidence type="ECO:0000259" key="1">
    <source>
        <dbReference type="PROSITE" id="PS51833"/>
    </source>
</evidence>
<dbReference type="Pfam" id="PF08668">
    <property type="entry name" value="HDOD"/>
    <property type="match status" value="1"/>
</dbReference>
<dbReference type="InterPro" id="IPR013976">
    <property type="entry name" value="HDOD"/>
</dbReference>
<sequence length="436" mass="45899">MSWFRSDKSVRAPAAPASLAHTRAPAATLPPLDRVLLAYAPMIDVQRRIVALRLTLAPRPQGPRPQAGALLAALAEAWPPDAGRLCLNVTDEALLLGLVQALGAWPADEPMPLALLELPAFALADDGLCATLAGLHARGLSLLLVGVPRTPLAPALLACFSHALVDLAEERRQAPALDEPSDAAADARRIAVVQSGVRTQAQLAAAFARGAVAALGWPVDDVAAPVPSQAPAVPPGMAAALELIGRVDREEPLPRLEGVLATDPALAWRLLRYVNSPHVGLRVPVESFAQALQLLGYQGLRRWLILLLMRAQPDVAGRPLACAALRRALLMEALGRACGLGDALVEQLFVTGVFSLLDRLLQQPMDWLLQAVPTPPALREALLAQAGPLQPLLALARALEAGVPHDIEAALEAAMLDAGTVNRALLQALVAAQTLE</sequence>
<proteinExistence type="predicted"/>
<dbReference type="RefSeq" id="WP_341372980.1">
    <property type="nucleotide sequence ID" value="NZ_JBBUTF010000003.1"/>
</dbReference>
<dbReference type="PROSITE" id="PS51833">
    <property type="entry name" value="HDOD"/>
    <property type="match status" value="1"/>
</dbReference>
<evidence type="ECO:0000313" key="3">
    <source>
        <dbReference type="Proteomes" id="UP001368500"/>
    </source>
</evidence>
<dbReference type="PANTHER" id="PTHR33525">
    <property type="match status" value="1"/>
</dbReference>
<feature type="domain" description="HDOD" evidence="1">
    <location>
        <begin position="233"/>
        <end position="420"/>
    </location>
</feature>
<organism evidence="2 3">
    <name type="scientific">Pseudaquabacterium rugosum</name>
    <dbReference type="NCBI Taxonomy" id="2984194"/>
    <lineage>
        <taxon>Bacteria</taxon>
        <taxon>Pseudomonadati</taxon>
        <taxon>Pseudomonadota</taxon>
        <taxon>Betaproteobacteria</taxon>
        <taxon>Burkholderiales</taxon>
        <taxon>Sphaerotilaceae</taxon>
        <taxon>Pseudaquabacterium</taxon>
    </lineage>
</organism>
<evidence type="ECO:0000313" key="2">
    <source>
        <dbReference type="EMBL" id="MEK8025202.1"/>
    </source>
</evidence>
<dbReference type="Proteomes" id="UP001368500">
    <property type="component" value="Unassembled WGS sequence"/>
</dbReference>
<reference evidence="2 3" key="1">
    <citation type="submission" date="2024-04" db="EMBL/GenBank/DDBJ databases">
        <title>Novel species of the genus Ideonella isolated from streams.</title>
        <authorList>
            <person name="Lu H."/>
        </authorList>
    </citation>
    <scope>NUCLEOTIDE SEQUENCE [LARGE SCALE GENOMIC DNA]</scope>
    <source>
        <strain evidence="2 3">BYS139W</strain>
    </source>
</reference>
<dbReference type="SUPFAM" id="SSF109604">
    <property type="entry name" value="HD-domain/PDEase-like"/>
    <property type="match status" value="1"/>
</dbReference>
<dbReference type="EMBL" id="JBBUTF010000003">
    <property type="protein sequence ID" value="MEK8025202.1"/>
    <property type="molecule type" value="Genomic_DNA"/>
</dbReference>
<dbReference type="Gene3D" id="1.10.3210.10">
    <property type="entry name" value="Hypothetical protein af1432"/>
    <property type="match status" value="1"/>
</dbReference>
<gene>
    <name evidence="2" type="ORF">AACH11_04405</name>
</gene>
<protein>
    <submittedName>
        <fullName evidence="2">HDOD domain-containing protein</fullName>
    </submittedName>
</protein>
<accession>A0ABU9B856</accession>
<keyword evidence="3" id="KW-1185">Reference proteome</keyword>
<dbReference type="InterPro" id="IPR052340">
    <property type="entry name" value="RNase_Y/CdgJ"/>
</dbReference>